<organism evidence="2 3">
    <name type="scientific">Candidatus Egerieousia excrementavium</name>
    <dbReference type="NCBI Taxonomy" id="2840778"/>
    <lineage>
        <taxon>Bacteria</taxon>
        <taxon>Pseudomonadati</taxon>
        <taxon>Bacteroidota</taxon>
        <taxon>Bacteroidia</taxon>
        <taxon>Bacteroidales</taxon>
        <taxon>Candidatus Egerieousia</taxon>
    </lineage>
</organism>
<gene>
    <name evidence="2" type="ORF">IAC68_00595</name>
</gene>
<dbReference type="GO" id="GO:0016209">
    <property type="term" value="F:antioxidant activity"/>
    <property type="evidence" value="ECO:0007669"/>
    <property type="project" value="InterPro"/>
</dbReference>
<accession>A0A9D9GXH0</accession>
<feature type="domain" description="Thioredoxin" evidence="1">
    <location>
        <begin position="233"/>
        <end position="393"/>
    </location>
</feature>
<evidence type="ECO:0000259" key="1">
    <source>
        <dbReference type="PROSITE" id="PS51352"/>
    </source>
</evidence>
<comment type="caution">
    <text evidence="2">The sequence shown here is derived from an EMBL/GenBank/DDBJ whole genome shotgun (WGS) entry which is preliminary data.</text>
</comment>
<dbReference type="InterPro" id="IPR013766">
    <property type="entry name" value="Thioredoxin_domain"/>
</dbReference>
<dbReference type="Gene3D" id="3.40.30.10">
    <property type="entry name" value="Glutaredoxin"/>
    <property type="match status" value="1"/>
</dbReference>
<reference evidence="2" key="1">
    <citation type="submission" date="2020-10" db="EMBL/GenBank/DDBJ databases">
        <authorList>
            <person name="Gilroy R."/>
        </authorList>
    </citation>
    <scope>NUCLEOTIDE SEQUENCE</scope>
    <source>
        <strain evidence="2">15467</strain>
    </source>
</reference>
<dbReference type="InterPro" id="IPR050553">
    <property type="entry name" value="Thioredoxin_ResA/DsbE_sf"/>
</dbReference>
<name>A0A9D9GXH0_9BACT</name>
<dbReference type="Proteomes" id="UP000823635">
    <property type="component" value="Unassembled WGS sequence"/>
</dbReference>
<dbReference type="InterPro" id="IPR000866">
    <property type="entry name" value="AhpC/TSA"/>
</dbReference>
<dbReference type="SUPFAM" id="SSF52833">
    <property type="entry name" value="Thioredoxin-like"/>
    <property type="match status" value="1"/>
</dbReference>
<dbReference type="AlphaFoldDB" id="A0A9D9GXH0"/>
<proteinExistence type="predicted"/>
<dbReference type="PROSITE" id="PS51352">
    <property type="entry name" value="THIOREDOXIN_2"/>
    <property type="match status" value="1"/>
</dbReference>
<dbReference type="EMBL" id="JADINB010000014">
    <property type="protein sequence ID" value="MBO8428419.1"/>
    <property type="molecule type" value="Genomic_DNA"/>
</dbReference>
<reference evidence="2" key="2">
    <citation type="journal article" date="2021" name="PeerJ">
        <title>Extensive microbial diversity within the chicken gut microbiome revealed by metagenomics and culture.</title>
        <authorList>
            <person name="Gilroy R."/>
            <person name="Ravi A."/>
            <person name="Getino M."/>
            <person name="Pursley I."/>
            <person name="Horton D.L."/>
            <person name="Alikhan N.F."/>
            <person name="Baker D."/>
            <person name="Gharbi K."/>
            <person name="Hall N."/>
            <person name="Watson M."/>
            <person name="Adriaenssens E.M."/>
            <person name="Foster-Nyarko E."/>
            <person name="Jarju S."/>
            <person name="Secka A."/>
            <person name="Antonio M."/>
            <person name="Oren A."/>
            <person name="Chaudhuri R.R."/>
            <person name="La Ragione R."/>
            <person name="Hildebrand F."/>
            <person name="Pallen M.J."/>
        </authorList>
    </citation>
    <scope>NUCLEOTIDE SEQUENCE</scope>
    <source>
        <strain evidence="2">15467</strain>
    </source>
</reference>
<evidence type="ECO:0000313" key="3">
    <source>
        <dbReference type="Proteomes" id="UP000823635"/>
    </source>
</evidence>
<dbReference type="PANTHER" id="PTHR42852:SF13">
    <property type="entry name" value="PROTEIN DIPZ"/>
    <property type="match status" value="1"/>
</dbReference>
<dbReference type="Pfam" id="PF00578">
    <property type="entry name" value="AhpC-TSA"/>
    <property type="match status" value="1"/>
</dbReference>
<dbReference type="GO" id="GO:0016491">
    <property type="term" value="F:oxidoreductase activity"/>
    <property type="evidence" value="ECO:0007669"/>
    <property type="project" value="InterPro"/>
</dbReference>
<sequence length="393" mass="45132">MACTSQKTDFTIIGNISGLQIGDTVEFKTIDLPSWKDSTAFTIVIDDTTGFGFQGKLEHDQYFIFRYTTNEGKEMVCDRSGKTFIVRPGDTITFTGERENIYYSKIGGGIYDEPQLAEYLRADDSLGLVRGSYMRNIEEAKAAGDTAGMYRWADAFNTFYNDNPGVERVRSLRRAYIDSNRQGTLFLLVKRLPDIGYEPIDEMKKIYDNYSEQIKESWYGRKTADFIAQMEAIAPGRPAPDFKLVTIDGDTITKATYEGKYLLFYHWGLCPGSIYIDRFVCELYDQYREKGLEVVGLTESIATIRELYNKTLNNPHEKDLNATLGNMLKHKWTEVELETEYPENKKMSETYRISGWPFFILIDPDGTLLARNFTEAFSEAKKILKEELDNEKE</sequence>
<dbReference type="InterPro" id="IPR036249">
    <property type="entry name" value="Thioredoxin-like_sf"/>
</dbReference>
<protein>
    <submittedName>
        <fullName evidence="2">Redoxin domain-containing protein</fullName>
    </submittedName>
</protein>
<evidence type="ECO:0000313" key="2">
    <source>
        <dbReference type="EMBL" id="MBO8428419.1"/>
    </source>
</evidence>
<dbReference type="PANTHER" id="PTHR42852">
    <property type="entry name" value="THIOL:DISULFIDE INTERCHANGE PROTEIN DSBE"/>
    <property type="match status" value="1"/>
</dbReference>